<dbReference type="AlphaFoldDB" id="A0A1F8BAM2"/>
<dbReference type="STRING" id="1802517.A2892_01655"/>
<organism evidence="1 2">
    <name type="scientific">Candidatus Woesebacteria bacterium RIFCSPLOWO2_01_FULL_39_10b</name>
    <dbReference type="NCBI Taxonomy" id="1802517"/>
    <lineage>
        <taxon>Bacteria</taxon>
        <taxon>Candidatus Woeseibacteriota</taxon>
    </lineage>
</organism>
<dbReference type="EMBL" id="MGHD01000003">
    <property type="protein sequence ID" value="OGM60729.1"/>
    <property type="molecule type" value="Genomic_DNA"/>
</dbReference>
<proteinExistence type="predicted"/>
<accession>A0A1F8BAM2</accession>
<protein>
    <recommendedName>
        <fullName evidence="3">DUF4159 domain-containing protein</fullName>
    </recommendedName>
</protein>
<name>A0A1F8BAM2_9BACT</name>
<evidence type="ECO:0000313" key="2">
    <source>
        <dbReference type="Proteomes" id="UP000176404"/>
    </source>
</evidence>
<reference evidence="1 2" key="1">
    <citation type="journal article" date="2016" name="Nat. Commun.">
        <title>Thousands of microbial genomes shed light on interconnected biogeochemical processes in an aquifer system.</title>
        <authorList>
            <person name="Anantharaman K."/>
            <person name="Brown C.T."/>
            <person name="Hug L.A."/>
            <person name="Sharon I."/>
            <person name="Castelle C.J."/>
            <person name="Probst A.J."/>
            <person name="Thomas B.C."/>
            <person name="Singh A."/>
            <person name="Wilkins M.J."/>
            <person name="Karaoz U."/>
            <person name="Brodie E.L."/>
            <person name="Williams K.H."/>
            <person name="Hubbard S.S."/>
            <person name="Banfield J.F."/>
        </authorList>
    </citation>
    <scope>NUCLEOTIDE SEQUENCE [LARGE SCALE GENOMIC DNA]</scope>
</reference>
<sequence>MGALNPIKAQSSAVIRVSGFSSPRNPAPLSGFIPSDLYEEDYAETLRNSLLTSSNFGSEGIVKCTIDLKPFVNTISAGSLVSGGRRVVDVFFAGMIRNSLSLGEVDELVAFIQAGGVVYISGDGESAASGVRYNTLFSTLSISDSFPNELIDFHPSGSSSDPIDTQVTDGPFGSVEPIHHSYFNPINTSSLQSVAYGFEELDFIGFSIDPDLQGVETDGEIGLLQSDYFRTILAEGSFGSGYLSVSGLPFYLWEGAENNQKYFLNLFALGCKVEEGKQLNVPLF</sequence>
<evidence type="ECO:0000313" key="1">
    <source>
        <dbReference type="EMBL" id="OGM60729.1"/>
    </source>
</evidence>
<gene>
    <name evidence="1" type="ORF">A2892_01655</name>
</gene>
<evidence type="ECO:0008006" key="3">
    <source>
        <dbReference type="Google" id="ProtNLM"/>
    </source>
</evidence>
<dbReference type="Proteomes" id="UP000176404">
    <property type="component" value="Unassembled WGS sequence"/>
</dbReference>
<comment type="caution">
    <text evidence="1">The sequence shown here is derived from an EMBL/GenBank/DDBJ whole genome shotgun (WGS) entry which is preliminary data.</text>
</comment>